<feature type="domain" description="CusB-like barrel-sandwich hybrid" evidence="5">
    <location>
        <begin position="118"/>
        <end position="216"/>
    </location>
</feature>
<keyword evidence="1" id="KW-0813">Transport</keyword>
<evidence type="ECO:0000256" key="1">
    <source>
        <dbReference type="ARBA" id="ARBA00022448"/>
    </source>
</evidence>
<dbReference type="InterPro" id="IPR058790">
    <property type="entry name" value="BSH_CusB"/>
</dbReference>
<dbReference type="GO" id="GO:0030313">
    <property type="term" value="C:cell envelope"/>
    <property type="evidence" value="ECO:0007669"/>
    <property type="project" value="TreeGrafter"/>
</dbReference>
<dbReference type="PANTHER" id="PTHR30097:SF4">
    <property type="entry name" value="SLR6042 PROTEIN"/>
    <property type="match status" value="1"/>
</dbReference>
<organism evidence="6 7">
    <name type="scientific">Rhabdobacter roseus</name>
    <dbReference type="NCBI Taxonomy" id="1655419"/>
    <lineage>
        <taxon>Bacteria</taxon>
        <taxon>Pseudomonadati</taxon>
        <taxon>Bacteroidota</taxon>
        <taxon>Cytophagia</taxon>
        <taxon>Cytophagales</taxon>
        <taxon>Cytophagaceae</taxon>
        <taxon>Rhabdobacter</taxon>
    </lineage>
</organism>
<dbReference type="EMBL" id="JACHGF010000013">
    <property type="protein sequence ID" value="MBB5287027.1"/>
    <property type="molecule type" value="Genomic_DNA"/>
</dbReference>
<evidence type="ECO:0000313" key="6">
    <source>
        <dbReference type="EMBL" id="MBB5287027.1"/>
    </source>
</evidence>
<evidence type="ECO:0000256" key="2">
    <source>
        <dbReference type="SAM" id="SignalP"/>
    </source>
</evidence>
<gene>
    <name evidence="6" type="ORF">HNQ92_005189</name>
</gene>
<dbReference type="Pfam" id="PF19335">
    <property type="entry name" value="HMBD"/>
    <property type="match status" value="1"/>
</dbReference>
<accession>A0A840TZR9</accession>
<feature type="signal peptide" evidence="2">
    <location>
        <begin position="1"/>
        <end position="29"/>
    </location>
</feature>
<dbReference type="InterPro" id="IPR058791">
    <property type="entry name" value="3HB_CusB"/>
</dbReference>
<sequence>MNRNCIGNMWLVLVFVVAALGCDSGSETAHEHPTRYTCPMHPQIVRDEPGSCPICGMDLVPMATGDDVPIDSILRPLLKATNKQVISDIPTVRPQTGTRIVTLSVQGKVAYDTRQQVSVSSRVAGRIERVGIRYNFQPVRKGQLLMEIYSPELAAAQRELIYIHQQDNNPALRQGVRQKLRLLGMTDAQIDKVIQSGKPLYRVPVYSPAGGYIVDQSVLASPATEPFAPASGGAALGGMGMNGMGSAPSAPSTPAPQVSKNTAVLIREGQYVNAGEAVFTIYKASSLVADFYLDPALAQEVKRGQKVLYTPLTGATDLQPGFIGLVEPVQRGSDNFAIARMYLRQTTLYPGQLLRAEIPGVKETGAWLPQSAVVGLGASSVIFKKEGAVFKPKHVQTGLRAEGLVHVLDDITGWQVAKSASYLVDSESFIRAPADF</sequence>
<evidence type="ECO:0000259" key="3">
    <source>
        <dbReference type="Pfam" id="PF19335"/>
    </source>
</evidence>
<dbReference type="PANTHER" id="PTHR30097">
    <property type="entry name" value="CATION EFFLUX SYSTEM PROTEIN CUSB"/>
    <property type="match status" value="1"/>
</dbReference>
<protein>
    <recommendedName>
        <fullName evidence="8">Efflux RND transporter periplasmic adaptor subunit</fullName>
    </recommendedName>
</protein>
<dbReference type="GO" id="GO:0046872">
    <property type="term" value="F:metal ion binding"/>
    <property type="evidence" value="ECO:0007669"/>
    <property type="project" value="InterPro"/>
</dbReference>
<dbReference type="InterPro" id="IPR051909">
    <property type="entry name" value="MFP_Cation_Efflux"/>
</dbReference>
<proteinExistence type="predicted"/>
<evidence type="ECO:0000259" key="5">
    <source>
        <dbReference type="Pfam" id="PF25919"/>
    </source>
</evidence>
<keyword evidence="2" id="KW-0732">Signal</keyword>
<evidence type="ECO:0000259" key="4">
    <source>
        <dbReference type="Pfam" id="PF25869"/>
    </source>
</evidence>
<evidence type="ECO:0008006" key="8">
    <source>
        <dbReference type="Google" id="ProtNLM"/>
    </source>
</evidence>
<feature type="chain" id="PRO_5032996848" description="Efflux RND transporter periplasmic adaptor subunit" evidence="2">
    <location>
        <begin position="30"/>
        <end position="436"/>
    </location>
</feature>
<feature type="domain" description="Heavy metal binding" evidence="3">
    <location>
        <begin position="36"/>
        <end position="61"/>
    </location>
</feature>
<dbReference type="RefSeq" id="WP_184178722.1">
    <property type="nucleotide sequence ID" value="NZ_JACHGF010000013.1"/>
</dbReference>
<dbReference type="Gene3D" id="6.10.140.730">
    <property type="match status" value="1"/>
</dbReference>
<evidence type="ECO:0000313" key="7">
    <source>
        <dbReference type="Proteomes" id="UP000557307"/>
    </source>
</evidence>
<dbReference type="Pfam" id="PF25919">
    <property type="entry name" value="BSH_CusB"/>
    <property type="match status" value="1"/>
</dbReference>
<dbReference type="PROSITE" id="PS51257">
    <property type="entry name" value="PROKAR_LIPOPROTEIN"/>
    <property type="match status" value="1"/>
</dbReference>
<dbReference type="Pfam" id="PF25869">
    <property type="entry name" value="3HB_CusB"/>
    <property type="match status" value="1"/>
</dbReference>
<name>A0A840TZR9_9BACT</name>
<dbReference type="GO" id="GO:0060003">
    <property type="term" value="P:copper ion export"/>
    <property type="evidence" value="ECO:0007669"/>
    <property type="project" value="TreeGrafter"/>
</dbReference>
<reference evidence="6 7" key="1">
    <citation type="submission" date="2020-08" db="EMBL/GenBank/DDBJ databases">
        <title>Genomic Encyclopedia of Type Strains, Phase IV (KMG-IV): sequencing the most valuable type-strain genomes for metagenomic binning, comparative biology and taxonomic classification.</title>
        <authorList>
            <person name="Goeker M."/>
        </authorList>
    </citation>
    <scope>NUCLEOTIDE SEQUENCE [LARGE SCALE GENOMIC DNA]</scope>
    <source>
        <strain evidence="6 7">DSM 105074</strain>
    </source>
</reference>
<dbReference type="Proteomes" id="UP000557307">
    <property type="component" value="Unassembled WGS sequence"/>
</dbReference>
<dbReference type="Gene3D" id="2.40.50.100">
    <property type="match status" value="1"/>
</dbReference>
<dbReference type="GO" id="GO:0015679">
    <property type="term" value="P:plasma membrane copper ion transport"/>
    <property type="evidence" value="ECO:0007669"/>
    <property type="project" value="TreeGrafter"/>
</dbReference>
<dbReference type="AlphaFoldDB" id="A0A840TZR9"/>
<dbReference type="Gene3D" id="2.40.420.20">
    <property type="match status" value="1"/>
</dbReference>
<comment type="caution">
    <text evidence="6">The sequence shown here is derived from an EMBL/GenBank/DDBJ whole genome shotgun (WGS) entry which is preliminary data.</text>
</comment>
<dbReference type="InterPro" id="IPR045800">
    <property type="entry name" value="HMBD"/>
</dbReference>
<feature type="domain" description="CusB-like three alpha-helical bundle" evidence="4">
    <location>
        <begin position="152"/>
        <end position="199"/>
    </location>
</feature>
<keyword evidence="7" id="KW-1185">Reference proteome</keyword>